<keyword evidence="1" id="KW-0378">Hydrolase</keyword>
<evidence type="ECO:0000259" key="4">
    <source>
        <dbReference type="PROSITE" id="PS50994"/>
    </source>
</evidence>
<dbReference type="CDD" id="cd09272">
    <property type="entry name" value="RNase_HI_RT_Ty1"/>
    <property type="match status" value="1"/>
</dbReference>
<gene>
    <name evidence="5" type="ORF">FSB_LOCUS41354</name>
</gene>
<evidence type="ECO:0000259" key="3">
    <source>
        <dbReference type="PROSITE" id="PS50158"/>
    </source>
</evidence>
<dbReference type="InterPro" id="IPR054722">
    <property type="entry name" value="PolX-like_BBD"/>
</dbReference>
<dbReference type="InterPro" id="IPR001878">
    <property type="entry name" value="Znf_CCHC"/>
</dbReference>
<keyword evidence="1" id="KW-0645">Protease</keyword>
<dbReference type="Pfam" id="PF14223">
    <property type="entry name" value="Retrotran_gag_2"/>
    <property type="match status" value="1"/>
</dbReference>
<reference evidence="5" key="1">
    <citation type="submission" date="2018-02" db="EMBL/GenBank/DDBJ databases">
        <authorList>
            <person name="Cohen D.B."/>
            <person name="Kent A.D."/>
        </authorList>
    </citation>
    <scope>NUCLEOTIDE SEQUENCE</scope>
</reference>
<dbReference type="Pfam" id="PF07727">
    <property type="entry name" value="RVT_2"/>
    <property type="match status" value="1"/>
</dbReference>
<dbReference type="InterPro" id="IPR036397">
    <property type="entry name" value="RNaseH_sf"/>
</dbReference>
<evidence type="ECO:0008006" key="6">
    <source>
        <dbReference type="Google" id="ProtNLM"/>
    </source>
</evidence>
<sequence length="1155" mass="132052">MEGEKMAYKMMNQDFVKLDKFDGSNFIHTEQLKQQRIKKEEDELVCRGHILNTLSDRLYDLFTTMTSPKEIWKALETKYKTEKQGTDKFIIQKYFDFKMMDNVSVLDQVHELQIMVHKLNDLSIKIPELFQVGAIIAKLPPSWNNYRKKLLHMAEELTLEQIGTHLRIEQESRIRESTNYVSKVNEGTINYVLNGGVGSSKTNKSFRPNKKIVKKTNSNKDKKGRACFHCGKKGHYIRECRFLKNQMKEKELNTSEANVVDEIVAMVSEMQIGMITEVHMANAAENSSEWWYDSGATIHVCNNKMLFKEYVEAGNGLEVLMGNHNIAKVLGTRTVEMILSNEKKLKLTNVYHVPNIKKNLVSASLLSKNGVKAVLESDKLILSKFGVFVGKGYSCNGMYKLNLIINKNDVGYAYIVNSSLLWHARLGHLNFKYMKYMSKHGLISYKQDVHDKCEICIESKIRKKPFPSTNRDSQLLELVHSDVCELNGILTRGGKRYFITFIDDFSRYTYVYLMRNKDESFDMFKKYKTEVENQKDKRIKILISDRGGEYFPQEFTIYCEENGLIHQRSAPYTPQQNGLAERKNRTPVDMLNAMRVSAKLPFNLWGEALLTACHVHNRVLSYFRVPNPKRTKLGPRAIKSVFVGYTVNSKAYRLLDLSSNTIVESRDWKQENRSQVHQMNKGGVKGKYKTDGTIQTFKARLVAKGFRQREGIDYFDTYAPVARITSIRVLIALASIYKLVVHQMDVKTAFLNGDLDEEVYMDQPEGFVLPGNEKKVYKLVKSLYGLKQAPKQWHEKFDTVILANGFKHNGADKCVYSKFTSEYGVIVCLYVDDMLIFGNKYARCIKVKRHSEGYALCQNHYIEKLVENTGRVIAQLEFASAIGSMMYAMHCTRPDIAFAVNRLSRYTSNPSAEHWKAIARVLGYLKKTKDLGLYYSGYPAVLEGYSDANWVTSVGDNKSTSGWIFTLGGGAISWASKKQSCISHSTMESEFIALASAGKEAEWLRNMLYDIELWPQPMSAIFIYCDSQATISKAYSKIYNGKSRHISLRHEYVRQLVEDGVISIVYVKSSGNLADPFTKGLSRDMTGFEDLGSLEFLPNPVYWTTNPVDWMTCIWLIQSPGLVVQSTGCRAWEFLPNSVAWTTNSGDWITAVRGS</sequence>
<dbReference type="InterPro" id="IPR043502">
    <property type="entry name" value="DNA/RNA_pol_sf"/>
</dbReference>
<dbReference type="InterPro" id="IPR057670">
    <property type="entry name" value="SH3_retrovirus"/>
</dbReference>
<dbReference type="InterPro" id="IPR025724">
    <property type="entry name" value="GAG-pre-integrase_dom"/>
</dbReference>
<dbReference type="InterPro" id="IPR036875">
    <property type="entry name" value="Znf_CCHC_sf"/>
</dbReference>
<name>A0A2N9HML0_FAGSY</name>
<dbReference type="SUPFAM" id="SSF57756">
    <property type="entry name" value="Retrovirus zinc finger-like domains"/>
    <property type="match status" value="1"/>
</dbReference>
<evidence type="ECO:0000256" key="1">
    <source>
        <dbReference type="ARBA" id="ARBA00022750"/>
    </source>
</evidence>
<dbReference type="InterPro" id="IPR013103">
    <property type="entry name" value="RVT_2"/>
</dbReference>
<protein>
    <recommendedName>
        <fullName evidence="6">Integrase catalytic domain-containing protein</fullName>
    </recommendedName>
</protein>
<dbReference type="Gene3D" id="3.30.420.10">
    <property type="entry name" value="Ribonuclease H-like superfamily/Ribonuclease H"/>
    <property type="match status" value="1"/>
</dbReference>
<dbReference type="PANTHER" id="PTHR47592:SF31">
    <property type="entry name" value="ZINC FINGER, CCHC-TYPE-RELATED"/>
    <property type="match status" value="1"/>
</dbReference>
<dbReference type="Pfam" id="PF25597">
    <property type="entry name" value="SH3_retrovirus"/>
    <property type="match status" value="1"/>
</dbReference>
<keyword evidence="2" id="KW-0862">Zinc</keyword>
<dbReference type="GO" id="GO:0008270">
    <property type="term" value="F:zinc ion binding"/>
    <property type="evidence" value="ECO:0007669"/>
    <property type="project" value="UniProtKB-KW"/>
</dbReference>
<keyword evidence="2" id="KW-0863">Zinc-finger</keyword>
<evidence type="ECO:0000313" key="5">
    <source>
        <dbReference type="EMBL" id="SPD13472.1"/>
    </source>
</evidence>
<keyword evidence="2" id="KW-0479">Metal-binding</keyword>
<dbReference type="PROSITE" id="PS50994">
    <property type="entry name" value="INTEGRASE"/>
    <property type="match status" value="1"/>
</dbReference>
<dbReference type="Pfam" id="PF00665">
    <property type="entry name" value="rve"/>
    <property type="match status" value="1"/>
</dbReference>
<accession>A0A2N9HML0</accession>
<dbReference type="InterPro" id="IPR001584">
    <property type="entry name" value="Integrase_cat-core"/>
</dbReference>
<keyword evidence="1" id="KW-0064">Aspartyl protease</keyword>
<dbReference type="Pfam" id="PF13976">
    <property type="entry name" value="gag_pre-integrs"/>
    <property type="match status" value="1"/>
</dbReference>
<dbReference type="GO" id="GO:0004190">
    <property type="term" value="F:aspartic-type endopeptidase activity"/>
    <property type="evidence" value="ECO:0007669"/>
    <property type="project" value="UniProtKB-KW"/>
</dbReference>
<dbReference type="PROSITE" id="PS50158">
    <property type="entry name" value="ZF_CCHC"/>
    <property type="match status" value="1"/>
</dbReference>
<dbReference type="SUPFAM" id="SSF53098">
    <property type="entry name" value="Ribonuclease H-like"/>
    <property type="match status" value="1"/>
</dbReference>
<evidence type="ECO:0000256" key="2">
    <source>
        <dbReference type="PROSITE-ProRule" id="PRU00047"/>
    </source>
</evidence>
<dbReference type="InterPro" id="IPR012337">
    <property type="entry name" value="RNaseH-like_sf"/>
</dbReference>
<dbReference type="EMBL" id="OIVN01003777">
    <property type="protein sequence ID" value="SPD13472.1"/>
    <property type="molecule type" value="Genomic_DNA"/>
</dbReference>
<dbReference type="Pfam" id="PF22936">
    <property type="entry name" value="Pol_BBD"/>
    <property type="match status" value="1"/>
</dbReference>
<dbReference type="Gene3D" id="4.10.60.10">
    <property type="entry name" value="Zinc finger, CCHC-type"/>
    <property type="match status" value="1"/>
</dbReference>
<dbReference type="GO" id="GO:0003676">
    <property type="term" value="F:nucleic acid binding"/>
    <property type="evidence" value="ECO:0007669"/>
    <property type="project" value="InterPro"/>
</dbReference>
<feature type="domain" description="Integrase catalytic" evidence="4">
    <location>
        <begin position="463"/>
        <end position="643"/>
    </location>
</feature>
<feature type="domain" description="CCHC-type" evidence="3">
    <location>
        <begin position="227"/>
        <end position="241"/>
    </location>
</feature>
<dbReference type="SUPFAM" id="SSF56672">
    <property type="entry name" value="DNA/RNA polymerases"/>
    <property type="match status" value="1"/>
</dbReference>
<dbReference type="GO" id="GO:0015074">
    <property type="term" value="P:DNA integration"/>
    <property type="evidence" value="ECO:0007669"/>
    <property type="project" value="InterPro"/>
</dbReference>
<organism evidence="5">
    <name type="scientific">Fagus sylvatica</name>
    <name type="common">Beechnut</name>
    <dbReference type="NCBI Taxonomy" id="28930"/>
    <lineage>
        <taxon>Eukaryota</taxon>
        <taxon>Viridiplantae</taxon>
        <taxon>Streptophyta</taxon>
        <taxon>Embryophyta</taxon>
        <taxon>Tracheophyta</taxon>
        <taxon>Spermatophyta</taxon>
        <taxon>Magnoliopsida</taxon>
        <taxon>eudicotyledons</taxon>
        <taxon>Gunneridae</taxon>
        <taxon>Pentapetalae</taxon>
        <taxon>rosids</taxon>
        <taxon>fabids</taxon>
        <taxon>Fagales</taxon>
        <taxon>Fagaceae</taxon>
        <taxon>Fagus</taxon>
    </lineage>
</organism>
<dbReference type="AlphaFoldDB" id="A0A2N9HML0"/>
<dbReference type="PANTHER" id="PTHR47592">
    <property type="entry name" value="PBF68 PROTEIN"/>
    <property type="match status" value="1"/>
</dbReference>
<proteinExistence type="predicted"/>